<feature type="compositionally biased region" description="Basic residues" evidence="1">
    <location>
        <begin position="39"/>
        <end position="60"/>
    </location>
</feature>
<dbReference type="EMBL" id="JAXCGZ010004405">
    <property type="protein sequence ID" value="KAK7081829.1"/>
    <property type="molecule type" value="Genomic_DNA"/>
</dbReference>
<reference evidence="2 3" key="1">
    <citation type="submission" date="2023-11" db="EMBL/GenBank/DDBJ databases">
        <title>Halocaridina rubra genome assembly.</title>
        <authorList>
            <person name="Smith C."/>
        </authorList>
    </citation>
    <scope>NUCLEOTIDE SEQUENCE [LARGE SCALE GENOMIC DNA]</scope>
    <source>
        <strain evidence="2">EP-1</strain>
        <tissue evidence="2">Whole</tissue>
    </source>
</reference>
<dbReference type="AlphaFoldDB" id="A0AAN8XPC6"/>
<accession>A0AAN8XPC6</accession>
<protein>
    <submittedName>
        <fullName evidence="2">Uncharacterized protein</fullName>
    </submittedName>
</protein>
<evidence type="ECO:0000256" key="1">
    <source>
        <dbReference type="SAM" id="MobiDB-lite"/>
    </source>
</evidence>
<keyword evidence="3" id="KW-1185">Reference proteome</keyword>
<feature type="region of interest" description="Disordered" evidence="1">
    <location>
        <begin position="15"/>
        <end position="68"/>
    </location>
</feature>
<evidence type="ECO:0000313" key="3">
    <source>
        <dbReference type="Proteomes" id="UP001381693"/>
    </source>
</evidence>
<comment type="caution">
    <text evidence="2">The sequence shown here is derived from an EMBL/GenBank/DDBJ whole genome shotgun (WGS) entry which is preliminary data.</text>
</comment>
<proteinExistence type="predicted"/>
<evidence type="ECO:0000313" key="2">
    <source>
        <dbReference type="EMBL" id="KAK7081829.1"/>
    </source>
</evidence>
<gene>
    <name evidence="2" type="ORF">SK128_021655</name>
</gene>
<name>A0AAN8XPC6_HALRR</name>
<organism evidence="2 3">
    <name type="scientific">Halocaridina rubra</name>
    <name type="common">Hawaiian red shrimp</name>
    <dbReference type="NCBI Taxonomy" id="373956"/>
    <lineage>
        <taxon>Eukaryota</taxon>
        <taxon>Metazoa</taxon>
        <taxon>Ecdysozoa</taxon>
        <taxon>Arthropoda</taxon>
        <taxon>Crustacea</taxon>
        <taxon>Multicrustacea</taxon>
        <taxon>Malacostraca</taxon>
        <taxon>Eumalacostraca</taxon>
        <taxon>Eucarida</taxon>
        <taxon>Decapoda</taxon>
        <taxon>Pleocyemata</taxon>
        <taxon>Caridea</taxon>
        <taxon>Atyoidea</taxon>
        <taxon>Atyidae</taxon>
        <taxon>Halocaridina</taxon>
    </lineage>
</organism>
<dbReference type="Proteomes" id="UP001381693">
    <property type="component" value="Unassembled WGS sequence"/>
</dbReference>
<sequence length="68" mass="7734">MWTVFDNQYLPLCLKSPSSLEGGSPTKDTSLTDDSLSKDKKKKKKGLRTPSFLKKKKDKKKEKEAAHH</sequence>